<keyword evidence="1" id="KW-0812">Transmembrane</keyword>
<dbReference type="Proteomes" id="UP000285478">
    <property type="component" value="Chromosome"/>
</dbReference>
<dbReference type="KEGG" id="htr:EPV75_09140"/>
<feature type="transmembrane region" description="Helical" evidence="1">
    <location>
        <begin position="110"/>
        <end position="128"/>
    </location>
</feature>
<feature type="transmembrane region" description="Helical" evidence="1">
    <location>
        <begin position="66"/>
        <end position="85"/>
    </location>
</feature>
<evidence type="ECO:0000313" key="3">
    <source>
        <dbReference type="Proteomes" id="UP000285478"/>
    </source>
</evidence>
<evidence type="ECO:0000256" key="1">
    <source>
        <dbReference type="SAM" id="Phobius"/>
    </source>
</evidence>
<sequence length="485" mass="53627">MDLISLYPTWYEPIVGSGWVVALIATFHVLASHTSVGAALLFAYLSHKAYKEDREDLLDFIKKYGLFLLVFTYVAGSITGPGIWYSTTVASPNGIGALIHSFVWKWATEWVFFVIEVVGVYMIVYLVGKVDKKTHMKISLIFGIASLATMVIIVGILSFMMVPGKEMWFEEGGYLNGFYGTNTFAQLGMRMAFMFTMTAVVGGIIISGIKDPAFKKEMARKLGWLGIISTLIGAAMFQWYMTSVPGQAILVMENRLPDYFQASIMAVLAGTLAYFIITMLRPQVLVQGFAGAMAVIILVAGLWPEETARESMRKPWVAGQYVYSNQVVGRDVPGMDIKSQLPTIEKVGILKAHPFTPEHLKEVNNGNMIQAGEFIAMTYCSNCHSPSESGIRPLHRYFPDGITQARMEEYVRGVLTTGNIAYMPKMPMLESEVKALSAFLVMNKEGGQAAVTAAIDKEISDRDRALAIKQADDKVARLTVEQEGK</sequence>
<accession>A0A410H4H2</accession>
<feature type="transmembrane region" description="Helical" evidence="1">
    <location>
        <begin position="20"/>
        <end position="45"/>
    </location>
</feature>
<organism evidence="2 3">
    <name type="scientific">Hydrogenovibrio thermophilus</name>
    <dbReference type="NCBI Taxonomy" id="265883"/>
    <lineage>
        <taxon>Bacteria</taxon>
        <taxon>Pseudomonadati</taxon>
        <taxon>Pseudomonadota</taxon>
        <taxon>Gammaproteobacteria</taxon>
        <taxon>Thiotrichales</taxon>
        <taxon>Piscirickettsiaceae</taxon>
        <taxon>Hydrogenovibrio</taxon>
    </lineage>
</organism>
<evidence type="ECO:0000313" key="2">
    <source>
        <dbReference type="EMBL" id="QAB15824.1"/>
    </source>
</evidence>
<protein>
    <submittedName>
        <fullName evidence="2">Cytochrome c</fullName>
    </submittedName>
</protein>
<proteinExistence type="predicted"/>
<dbReference type="RefSeq" id="WP_128385174.1">
    <property type="nucleotide sequence ID" value="NZ_CP035033.1"/>
</dbReference>
<dbReference type="AlphaFoldDB" id="A0A410H4H2"/>
<gene>
    <name evidence="2" type="ORF">EPV75_09140</name>
</gene>
<feature type="transmembrane region" description="Helical" evidence="1">
    <location>
        <begin position="284"/>
        <end position="303"/>
    </location>
</feature>
<reference evidence="2 3" key="1">
    <citation type="journal article" date="2018" name="Environ. Microbiol.">
        <title>Genomes of ubiquitous marine and hypersaline Hydrogenovibrio, Thiomicrorhabdus and Thiomicrospira spp. encode a diversity of mechanisms to sustain chemolithoautotrophy in heterogeneous environments.</title>
        <authorList>
            <person name="Scott K.M."/>
            <person name="Williams J."/>
            <person name="Porter C.M.B."/>
            <person name="Russel S."/>
            <person name="Harmer T.L."/>
            <person name="Paul J.H."/>
            <person name="Antonen K.M."/>
            <person name="Bridges M.K."/>
            <person name="Camper G.J."/>
            <person name="Campla C.K."/>
            <person name="Casella L.G."/>
            <person name="Chase E."/>
            <person name="Conrad J.W."/>
            <person name="Cruz M.C."/>
            <person name="Dunlap D.S."/>
            <person name="Duran L."/>
            <person name="Fahsbender E.M."/>
            <person name="Goldsmith D.B."/>
            <person name="Keeley R.F."/>
            <person name="Kondoff M.R."/>
            <person name="Kussy B.I."/>
            <person name="Lane M.K."/>
            <person name="Lawler S."/>
            <person name="Leigh B.A."/>
            <person name="Lewis C."/>
            <person name="Lostal L.M."/>
            <person name="Marking D."/>
            <person name="Mancera P.A."/>
            <person name="McClenthan E.C."/>
            <person name="McIntyre E.A."/>
            <person name="Mine J.A."/>
            <person name="Modi S."/>
            <person name="Moore B.D."/>
            <person name="Morgan W.A."/>
            <person name="Nelson K.M."/>
            <person name="Nguyen K.N."/>
            <person name="Ogburn N."/>
            <person name="Parrino D.G."/>
            <person name="Pedapudi A.D."/>
            <person name="Pelham R.P."/>
            <person name="Preece A.M."/>
            <person name="Rampersad E.A."/>
            <person name="Richardson J.C."/>
            <person name="Rodgers C.M."/>
            <person name="Schaffer B.L."/>
            <person name="Sheridan N.E."/>
            <person name="Solone M.R."/>
            <person name="Staley Z.R."/>
            <person name="Tabuchi M."/>
            <person name="Waide R.J."/>
            <person name="Wanjugi P.W."/>
            <person name="Young S."/>
            <person name="Clum A."/>
            <person name="Daum C."/>
            <person name="Huntemann M."/>
            <person name="Ivanova N."/>
            <person name="Kyrpides N."/>
            <person name="Mikhailova N."/>
            <person name="Palaniappan K."/>
            <person name="Pillay M."/>
            <person name="Reddy T.B.K."/>
            <person name="Shapiro N."/>
            <person name="Stamatis D."/>
            <person name="Varghese N."/>
            <person name="Woyke T."/>
            <person name="Boden R."/>
            <person name="Freyermuth S.K."/>
            <person name="Kerfeld C.A."/>
        </authorList>
    </citation>
    <scope>NUCLEOTIDE SEQUENCE [LARGE SCALE GENOMIC DNA]</scope>
    <source>
        <strain evidence="2 3">JR-2</strain>
    </source>
</reference>
<feature type="transmembrane region" description="Helical" evidence="1">
    <location>
        <begin position="222"/>
        <end position="240"/>
    </location>
</feature>
<keyword evidence="3" id="KW-1185">Reference proteome</keyword>
<feature type="transmembrane region" description="Helical" evidence="1">
    <location>
        <begin position="260"/>
        <end position="277"/>
    </location>
</feature>
<dbReference type="GO" id="GO:0009055">
    <property type="term" value="F:electron transfer activity"/>
    <property type="evidence" value="ECO:0007669"/>
    <property type="project" value="InterPro"/>
</dbReference>
<dbReference type="InterPro" id="IPR036909">
    <property type="entry name" value="Cyt_c-like_dom_sf"/>
</dbReference>
<dbReference type="SUPFAM" id="SSF46626">
    <property type="entry name" value="Cytochrome c"/>
    <property type="match status" value="1"/>
</dbReference>
<dbReference type="GO" id="GO:0020037">
    <property type="term" value="F:heme binding"/>
    <property type="evidence" value="ECO:0007669"/>
    <property type="project" value="InterPro"/>
</dbReference>
<name>A0A410H4H2_9GAMM</name>
<keyword evidence="1" id="KW-0472">Membrane</keyword>
<keyword evidence="1" id="KW-1133">Transmembrane helix</keyword>
<feature type="transmembrane region" description="Helical" evidence="1">
    <location>
        <begin position="140"/>
        <end position="162"/>
    </location>
</feature>
<feature type="transmembrane region" description="Helical" evidence="1">
    <location>
        <begin position="191"/>
        <end position="210"/>
    </location>
</feature>
<dbReference type="Gene3D" id="1.10.760.10">
    <property type="entry name" value="Cytochrome c-like domain"/>
    <property type="match status" value="1"/>
</dbReference>
<dbReference type="EMBL" id="CP035033">
    <property type="protein sequence ID" value="QAB15824.1"/>
    <property type="molecule type" value="Genomic_DNA"/>
</dbReference>